<dbReference type="PROSITE" id="PS51257">
    <property type="entry name" value="PROKAR_LIPOPROTEIN"/>
    <property type="match status" value="1"/>
</dbReference>
<dbReference type="Pfam" id="PF12866">
    <property type="entry name" value="DUF3823"/>
    <property type="match status" value="1"/>
</dbReference>
<keyword evidence="4" id="KW-1185">Reference proteome</keyword>
<evidence type="ECO:0000313" key="3">
    <source>
        <dbReference type="EMBL" id="MEJ2902524.1"/>
    </source>
</evidence>
<accession>A0ABU8NJU3</accession>
<dbReference type="InterPro" id="IPR041186">
    <property type="entry name" value="DUF3823_C"/>
</dbReference>
<protein>
    <submittedName>
        <fullName evidence="3">DUF3823 domain-containing protein</fullName>
    </submittedName>
</protein>
<gene>
    <name evidence="3" type="ORF">WAE58_08800</name>
</gene>
<feature type="domain" description="DUF3823" evidence="1">
    <location>
        <begin position="29"/>
        <end position="116"/>
    </location>
</feature>
<dbReference type="Proteomes" id="UP001378956">
    <property type="component" value="Unassembled WGS sequence"/>
</dbReference>
<dbReference type="RefSeq" id="WP_216854479.1">
    <property type="nucleotide sequence ID" value="NZ_CBFGNQ010000002.1"/>
</dbReference>
<evidence type="ECO:0000259" key="1">
    <source>
        <dbReference type="Pfam" id="PF12866"/>
    </source>
</evidence>
<sequence length="225" mass="24310">MKAYIYSLLFILAAGIAGCKKDNYTAPKSLLTGRVVYEGQAIGVRSNGVQLELWQHGYDFFTKIPVYVAQDGTFSALLFDGNYKLTRLRGVGPWINNTDSIDVKVSGNTIVDVPVTPYTFVKTVSYQRAGTTVTATVNLQTVNTTNLLESVKLYVFKTALIDDANQSAVTTIAASAIPNINQPLTMNIVIPASLSIADAVYVRVGVKTAGVGELAYSMAEKIQLK</sequence>
<dbReference type="InterPro" id="IPR024278">
    <property type="entry name" value="DUF3823_N"/>
</dbReference>
<comment type="caution">
    <text evidence="3">The sequence shown here is derived from an EMBL/GenBank/DDBJ whole genome shotgun (WGS) entry which is preliminary data.</text>
</comment>
<feature type="domain" description="DUF3823" evidence="2">
    <location>
        <begin position="121"/>
        <end position="221"/>
    </location>
</feature>
<evidence type="ECO:0000259" key="2">
    <source>
        <dbReference type="Pfam" id="PF18003"/>
    </source>
</evidence>
<proteinExistence type="predicted"/>
<dbReference type="Pfam" id="PF18003">
    <property type="entry name" value="DUF3823_C"/>
    <property type="match status" value="1"/>
</dbReference>
<dbReference type="EMBL" id="JBBEUB010000002">
    <property type="protein sequence ID" value="MEJ2902524.1"/>
    <property type="molecule type" value="Genomic_DNA"/>
</dbReference>
<name>A0ABU8NJU3_9SPHI</name>
<organism evidence="3 4">
    <name type="scientific">Pedobacter panaciterrae</name>
    <dbReference type="NCBI Taxonomy" id="363849"/>
    <lineage>
        <taxon>Bacteria</taxon>
        <taxon>Pseudomonadati</taxon>
        <taxon>Bacteroidota</taxon>
        <taxon>Sphingobacteriia</taxon>
        <taxon>Sphingobacteriales</taxon>
        <taxon>Sphingobacteriaceae</taxon>
        <taxon>Pedobacter</taxon>
    </lineage>
</organism>
<evidence type="ECO:0000313" key="4">
    <source>
        <dbReference type="Proteomes" id="UP001378956"/>
    </source>
</evidence>
<reference evidence="3 4" key="1">
    <citation type="submission" date="2024-03" db="EMBL/GenBank/DDBJ databases">
        <title>Sequence of Lycoming College Course Isolates.</title>
        <authorList>
            <person name="Plotts O."/>
            <person name="Newman J."/>
        </authorList>
    </citation>
    <scope>NUCLEOTIDE SEQUENCE [LARGE SCALE GENOMIC DNA]</scope>
    <source>
        <strain evidence="3 4">CJB-3</strain>
    </source>
</reference>